<dbReference type="InterPro" id="IPR044522">
    <property type="entry name" value="TSO1-like"/>
</dbReference>
<dbReference type="PANTHER" id="PTHR46159:SF12">
    <property type="entry name" value="PROTEIN TESMIN_TSO1-LIKE CXC 3-RELATED"/>
    <property type="match status" value="1"/>
</dbReference>
<dbReference type="AlphaFoldDB" id="A0AAV1AM29"/>
<accession>A0AAV1AM29</accession>
<feature type="domain" description="CRC" evidence="4">
    <location>
        <begin position="369"/>
        <end position="404"/>
    </location>
</feature>
<keyword evidence="3" id="KW-0539">Nucleus</keyword>
<evidence type="ECO:0000313" key="5">
    <source>
        <dbReference type="EMBL" id="CAI8611351.1"/>
    </source>
</evidence>
<dbReference type="Proteomes" id="UP001157006">
    <property type="component" value="Chromosome 4"/>
</dbReference>
<dbReference type="InterPro" id="IPR033467">
    <property type="entry name" value="Tesmin/TSO1-like_CXC"/>
</dbReference>
<dbReference type="PANTHER" id="PTHR46159">
    <property type="entry name" value="PROTEIN TESMIN/TSO1-LIKE CXC 2"/>
    <property type="match status" value="1"/>
</dbReference>
<dbReference type="InterPro" id="IPR005172">
    <property type="entry name" value="CRC"/>
</dbReference>
<evidence type="ECO:0000256" key="2">
    <source>
        <dbReference type="ARBA" id="ARBA00007267"/>
    </source>
</evidence>
<name>A0AAV1AM29_VICFA</name>
<dbReference type="Pfam" id="PF03638">
    <property type="entry name" value="TCR"/>
    <property type="match status" value="1"/>
</dbReference>
<proteinExistence type="inferred from homology"/>
<organism evidence="5 6">
    <name type="scientific">Vicia faba</name>
    <name type="common">Broad bean</name>
    <name type="synonym">Faba vulgaris</name>
    <dbReference type="NCBI Taxonomy" id="3906"/>
    <lineage>
        <taxon>Eukaryota</taxon>
        <taxon>Viridiplantae</taxon>
        <taxon>Streptophyta</taxon>
        <taxon>Embryophyta</taxon>
        <taxon>Tracheophyta</taxon>
        <taxon>Spermatophyta</taxon>
        <taxon>Magnoliopsida</taxon>
        <taxon>eudicotyledons</taxon>
        <taxon>Gunneridae</taxon>
        <taxon>Pentapetalae</taxon>
        <taxon>rosids</taxon>
        <taxon>fabids</taxon>
        <taxon>Fabales</taxon>
        <taxon>Fabaceae</taxon>
        <taxon>Papilionoideae</taxon>
        <taxon>50 kb inversion clade</taxon>
        <taxon>NPAAA clade</taxon>
        <taxon>Hologalegina</taxon>
        <taxon>IRL clade</taxon>
        <taxon>Fabeae</taxon>
        <taxon>Vicia</taxon>
    </lineage>
</organism>
<dbReference type="PROSITE" id="PS51634">
    <property type="entry name" value="CRC"/>
    <property type="match status" value="1"/>
</dbReference>
<protein>
    <recommendedName>
        <fullName evidence="4">CRC domain-containing protein</fullName>
    </recommendedName>
</protein>
<dbReference type="SMART" id="SM01114">
    <property type="entry name" value="CXC"/>
    <property type="match status" value="1"/>
</dbReference>
<dbReference type="GO" id="GO:0003700">
    <property type="term" value="F:DNA-binding transcription factor activity"/>
    <property type="evidence" value="ECO:0007669"/>
    <property type="project" value="InterPro"/>
</dbReference>
<gene>
    <name evidence="5" type="ORF">VFH_IV225160</name>
</gene>
<comment type="similarity">
    <text evidence="2">Belongs to the lin-54 family.</text>
</comment>
<evidence type="ECO:0000256" key="1">
    <source>
        <dbReference type="ARBA" id="ARBA00004123"/>
    </source>
</evidence>
<keyword evidence="6" id="KW-1185">Reference proteome</keyword>
<sequence>MEAPLLSNLEEGDDSFFNYLNSLSPLNSLAMDSSLFTSPDVTFFEDSTFFIATNNLLDTPNPQVELSSQQAVQYGSCSPQYQQPLISRDDDVDYLLGLLDMQEPYVQDDSIKDLIEGEMYIPEVGQIEANTQVPDCDYDNLITTTQSFIPLPQSTTHTSNYKMQTFDPLASENNLYEPIAATYTNQTWNNLPNFALMDTNPIQTGNVELVRIRHSIWMGLLDYGKTTYTSSITSSCSLKSDERNAIPASNHYGGIESEITFSGRNPELPGCTSSLHLSENHLSQVPASMERHLGPSDNEVPSTKDFTRFLVHITGDDFCWSTLKMKSERLDPSNMKKKRKGQIEKEEESDDFCPNTLKKKRKIHKSGHCQCKKSGCLRKHCECFKGGVGCSPSCKCQGCENIYGRKDREAETKSELEETEAFQILSQKQEPVESNAIGSVYSYENIE</sequence>
<comment type="subcellular location">
    <subcellularLocation>
        <location evidence="1">Nucleus</location>
    </subcellularLocation>
</comment>
<evidence type="ECO:0000256" key="3">
    <source>
        <dbReference type="ARBA" id="ARBA00023242"/>
    </source>
</evidence>
<evidence type="ECO:0000313" key="6">
    <source>
        <dbReference type="Proteomes" id="UP001157006"/>
    </source>
</evidence>
<reference evidence="5 6" key="1">
    <citation type="submission" date="2023-01" db="EMBL/GenBank/DDBJ databases">
        <authorList>
            <person name="Kreplak J."/>
        </authorList>
    </citation>
    <scope>NUCLEOTIDE SEQUENCE [LARGE SCALE GENOMIC DNA]</scope>
</reference>
<dbReference type="GO" id="GO:0005634">
    <property type="term" value="C:nucleus"/>
    <property type="evidence" value="ECO:0007669"/>
    <property type="project" value="UniProtKB-SubCell"/>
</dbReference>
<dbReference type="EMBL" id="OX451739">
    <property type="protein sequence ID" value="CAI8611351.1"/>
    <property type="molecule type" value="Genomic_DNA"/>
</dbReference>
<evidence type="ECO:0000259" key="4">
    <source>
        <dbReference type="PROSITE" id="PS51634"/>
    </source>
</evidence>